<dbReference type="PROSITE" id="PS50222">
    <property type="entry name" value="EF_HAND_2"/>
    <property type="match status" value="2"/>
</dbReference>
<keyword evidence="4" id="KW-1185">Reference proteome</keyword>
<dbReference type="VEuPathDB" id="AmoebaDB:EIN_160830"/>
<reference evidence="3 4" key="1">
    <citation type="submission" date="2012-10" db="EMBL/GenBank/DDBJ databases">
        <authorList>
            <person name="Zafar N."/>
            <person name="Inman J."/>
            <person name="Hall N."/>
            <person name="Lorenzi H."/>
            <person name="Caler E."/>
        </authorList>
    </citation>
    <scope>NUCLEOTIDE SEQUENCE [LARGE SCALE GENOMIC DNA]</scope>
    <source>
        <strain evidence="3 4">IP1</strain>
    </source>
</reference>
<dbReference type="GeneID" id="14885589"/>
<organism evidence="3 4">
    <name type="scientific">Entamoeba invadens IP1</name>
    <dbReference type="NCBI Taxonomy" id="370355"/>
    <lineage>
        <taxon>Eukaryota</taxon>
        <taxon>Amoebozoa</taxon>
        <taxon>Evosea</taxon>
        <taxon>Archamoebae</taxon>
        <taxon>Mastigamoebida</taxon>
        <taxon>Entamoebidae</taxon>
        <taxon>Entamoeba</taxon>
    </lineage>
</organism>
<dbReference type="GO" id="GO:0005509">
    <property type="term" value="F:calcium ion binding"/>
    <property type="evidence" value="ECO:0007669"/>
    <property type="project" value="InterPro"/>
</dbReference>
<evidence type="ECO:0000256" key="1">
    <source>
        <dbReference type="ARBA" id="ARBA00022837"/>
    </source>
</evidence>
<evidence type="ECO:0000313" key="4">
    <source>
        <dbReference type="Proteomes" id="UP000014680"/>
    </source>
</evidence>
<feature type="domain" description="EF-hand" evidence="2">
    <location>
        <begin position="1"/>
        <end position="36"/>
    </location>
</feature>
<dbReference type="PROSITE" id="PS00018">
    <property type="entry name" value="EF_HAND_1"/>
    <property type="match status" value="2"/>
</dbReference>
<dbReference type="Pfam" id="PF13499">
    <property type="entry name" value="EF-hand_7"/>
    <property type="match status" value="1"/>
</dbReference>
<dbReference type="KEGG" id="eiv:EIN_160830"/>
<dbReference type="InterPro" id="IPR002048">
    <property type="entry name" value="EF_hand_dom"/>
</dbReference>
<dbReference type="InterPro" id="IPR018247">
    <property type="entry name" value="EF_Hand_1_Ca_BS"/>
</dbReference>
<proteinExistence type="predicted"/>
<accession>A0A0A1TYH0</accession>
<evidence type="ECO:0000313" key="3">
    <source>
        <dbReference type="EMBL" id="ELP86539.1"/>
    </source>
</evidence>
<dbReference type="InterPro" id="IPR011992">
    <property type="entry name" value="EF-hand-dom_pair"/>
</dbReference>
<dbReference type="Pfam" id="PF13833">
    <property type="entry name" value="EF-hand_8"/>
    <property type="match status" value="1"/>
</dbReference>
<dbReference type="RefSeq" id="XP_004185885.1">
    <property type="nucleotide sequence ID" value="XM_004185837.1"/>
</dbReference>
<keyword evidence="1" id="KW-0106">Calcium</keyword>
<gene>
    <name evidence="3" type="ORF">EIN_160830</name>
</gene>
<dbReference type="Gene3D" id="1.10.238.10">
    <property type="entry name" value="EF-hand"/>
    <property type="match status" value="2"/>
</dbReference>
<dbReference type="EMBL" id="KB206960">
    <property type="protein sequence ID" value="ELP86539.1"/>
    <property type="molecule type" value="Genomic_DNA"/>
</dbReference>
<name>A0A0A1TYH0_ENTIV</name>
<sequence length="155" mass="18169">MTEEQIQAMFEQFDTEHTGYVEIEKYANFMKSCANSEEDEEDEEDVVNIVLFVVYCTDTKDNGKMDHDQLKEFFETVELMKQDKSKEFATILFGWLDQNKDGYLEGREITRLQGFYTKSTPKEGEKDVLKLMDSDKDGKISKDEFVTYFVKILEA</sequence>
<dbReference type="SMART" id="SM00054">
    <property type="entry name" value="EFh"/>
    <property type="match status" value="2"/>
</dbReference>
<dbReference type="AlphaFoldDB" id="A0A0A1TYH0"/>
<evidence type="ECO:0000259" key="2">
    <source>
        <dbReference type="PROSITE" id="PS50222"/>
    </source>
</evidence>
<dbReference type="SUPFAM" id="SSF47473">
    <property type="entry name" value="EF-hand"/>
    <property type="match status" value="1"/>
</dbReference>
<dbReference type="Proteomes" id="UP000014680">
    <property type="component" value="Unassembled WGS sequence"/>
</dbReference>
<protein>
    <submittedName>
        <fullName evidence="3">Calmodulin-4, putative</fullName>
    </submittedName>
</protein>
<dbReference type="OrthoDB" id="26525at2759"/>
<feature type="domain" description="EF-hand" evidence="2">
    <location>
        <begin position="120"/>
        <end position="155"/>
    </location>
</feature>